<dbReference type="EMBL" id="CP163440">
    <property type="protein sequence ID" value="XDQ66453.1"/>
    <property type="molecule type" value="Genomic_DNA"/>
</dbReference>
<feature type="chain" id="PRO_5044221225" description="Lipoprotein" evidence="2">
    <location>
        <begin position="29"/>
        <end position="169"/>
    </location>
</feature>
<evidence type="ECO:0000313" key="3">
    <source>
        <dbReference type="EMBL" id="XDQ66453.1"/>
    </source>
</evidence>
<reference evidence="3" key="1">
    <citation type="submission" date="2024-07" db="EMBL/GenBank/DDBJ databases">
        <authorList>
            <person name="Yu S.T."/>
        </authorList>
    </citation>
    <scope>NUCLEOTIDE SEQUENCE</scope>
    <source>
        <strain evidence="3">R35</strain>
    </source>
</reference>
<keyword evidence="2" id="KW-0732">Signal</keyword>
<evidence type="ECO:0000256" key="1">
    <source>
        <dbReference type="SAM" id="MobiDB-lite"/>
    </source>
</evidence>
<protein>
    <recommendedName>
        <fullName evidence="4">Lipoprotein</fullName>
    </recommendedName>
</protein>
<sequence length="169" mass="17864">MRTLTRGTLAALPAALALALALSGCGSGGDTVKTGAAASKSSREDQGVKFAQCLREHGVDVEDPEPGKGIRITGHLPKSQIDKAMEDCRKYDPMQNGDASADPEMEQKVRKLAQCMRDNGVEDFPDPENGGIQITKDIADDPDFAKAQKKCDKYAPSGSGPSNDQAGDE</sequence>
<evidence type="ECO:0000256" key="2">
    <source>
        <dbReference type="SAM" id="SignalP"/>
    </source>
</evidence>
<dbReference type="AlphaFoldDB" id="A0AB39SIS9"/>
<evidence type="ECO:0008006" key="4">
    <source>
        <dbReference type="Google" id="ProtNLM"/>
    </source>
</evidence>
<dbReference type="PROSITE" id="PS51257">
    <property type="entry name" value="PROKAR_LIPOPROTEIN"/>
    <property type="match status" value="1"/>
</dbReference>
<gene>
    <name evidence="3" type="ORF">AB5J50_39420</name>
</gene>
<accession>A0AB39SIS9</accession>
<dbReference type="RefSeq" id="WP_369263460.1">
    <property type="nucleotide sequence ID" value="NZ_CP163440.1"/>
</dbReference>
<name>A0AB39SIS9_9ACTN</name>
<organism evidence="3">
    <name type="scientific">Streptomyces sp. R35</name>
    <dbReference type="NCBI Taxonomy" id="3238630"/>
    <lineage>
        <taxon>Bacteria</taxon>
        <taxon>Bacillati</taxon>
        <taxon>Actinomycetota</taxon>
        <taxon>Actinomycetes</taxon>
        <taxon>Kitasatosporales</taxon>
        <taxon>Streptomycetaceae</taxon>
        <taxon>Streptomyces</taxon>
    </lineage>
</organism>
<feature type="compositionally biased region" description="Polar residues" evidence="1">
    <location>
        <begin position="159"/>
        <end position="169"/>
    </location>
</feature>
<proteinExistence type="predicted"/>
<feature type="region of interest" description="Disordered" evidence="1">
    <location>
        <begin position="147"/>
        <end position="169"/>
    </location>
</feature>
<feature type="signal peptide" evidence="2">
    <location>
        <begin position="1"/>
        <end position="28"/>
    </location>
</feature>